<feature type="region of interest" description="Disordered" evidence="1">
    <location>
        <begin position="1"/>
        <end position="33"/>
    </location>
</feature>
<dbReference type="InParanoid" id="K1R4T9"/>
<accession>K1R4T9</accession>
<feature type="compositionally biased region" description="Basic and acidic residues" evidence="1">
    <location>
        <begin position="63"/>
        <end position="72"/>
    </location>
</feature>
<feature type="compositionally biased region" description="Basic residues" evidence="1">
    <location>
        <begin position="300"/>
        <end position="311"/>
    </location>
</feature>
<feature type="compositionally biased region" description="Basic and acidic residues" evidence="1">
    <location>
        <begin position="273"/>
        <end position="299"/>
    </location>
</feature>
<gene>
    <name evidence="2" type="ORF">CGI_10024152</name>
</gene>
<reference evidence="2" key="1">
    <citation type="journal article" date="2012" name="Nature">
        <title>The oyster genome reveals stress adaptation and complexity of shell formation.</title>
        <authorList>
            <person name="Zhang G."/>
            <person name="Fang X."/>
            <person name="Guo X."/>
            <person name="Li L."/>
            <person name="Luo R."/>
            <person name="Xu F."/>
            <person name="Yang P."/>
            <person name="Zhang L."/>
            <person name="Wang X."/>
            <person name="Qi H."/>
            <person name="Xiong Z."/>
            <person name="Que H."/>
            <person name="Xie Y."/>
            <person name="Holland P.W."/>
            <person name="Paps J."/>
            <person name="Zhu Y."/>
            <person name="Wu F."/>
            <person name="Chen Y."/>
            <person name="Wang J."/>
            <person name="Peng C."/>
            <person name="Meng J."/>
            <person name="Yang L."/>
            <person name="Liu J."/>
            <person name="Wen B."/>
            <person name="Zhang N."/>
            <person name="Huang Z."/>
            <person name="Zhu Q."/>
            <person name="Feng Y."/>
            <person name="Mount A."/>
            <person name="Hedgecock D."/>
            <person name="Xu Z."/>
            <person name="Liu Y."/>
            <person name="Domazet-Loso T."/>
            <person name="Du Y."/>
            <person name="Sun X."/>
            <person name="Zhang S."/>
            <person name="Liu B."/>
            <person name="Cheng P."/>
            <person name="Jiang X."/>
            <person name="Li J."/>
            <person name="Fan D."/>
            <person name="Wang W."/>
            <person name="Fu W."/>
            <person name="Wang T."/>
            <person name="Wang B."/>
            <person name="Zhang J."/>
            <person name="Peng Z."/>
            <person name="Li Y."/>
            <person name="Li N."/>
            <person name="Wang J."/>
            <person name="Chen M."/>
            <person name="He Y."/>
            <person name="Tan F."/>
            <person name="Song X."/>
            <person name="Zheng Q."/>
            <person name="Huang R."/>
            <person name="Yang H."/>
            <person name="Du X."/>
            <person name="Chen L."/>
            <person name="Yang M."/>
            <person name="Gaffney P.M."/>
            <person name="Wang S."/>
            <person name="Luo L."/>
            <person name="She Z."/>
            <person name="Ming Y."/>
            <person name="Huang W."/>
            <person name="Zhang S."/>
            <person name="Huang B."/>
            <person name="Zhang Y."/>
            <person name="Qu T."/>
            <person name="Ni P."/>
            <person name="Miao G."/>
            <person name="Wang J."/>
            <person name="Wang Q."/>
            <person name="Steinberg C.E."/>
            <person name="Wang H."/>
            <person name="Li N."/>
            <person name="Qian L."/>
            <person name="Zhang G."/>
            <person name="Li Y."/>
            <person name="Yang H."/>
            <person name="Liu X."/>
            <person name="Wang J."/>
            <person name="Yin Y."/>
            <person name="Wang J."/>
        </authorList>
    </citation>
    <scope>NUCLEOTIDE SEQUENCE [LARGE SCALE GENOMIC DNA]</scope>
    <source>
        <strain evidence="2">05x7-T-G4-1.051#20</strain>
    </source>
</reference>
<evidence type="ECO:0000313" key="2">
    <source>
        <dbReference type="EMBL" id="EKC36225.1"/>
    </source>
</evidence>
<organism evidence="2">
    <name type="scientific">Magallana gigas</name>
    <name type="common">Pacific oyster</name>
    <name type="synonym">Crassostrea gigas</name>
    <dbReference type="NCBI Taxonomy" id="29159"/>
    <lineage>
        <taxon>Eukaryota</taxon>
        <taxon>Metazoa</taxon>
        <taxon>Spiralia</taxon>
        <taxon>Lophotrochozoa</taxon>
        <taxon>Mollusca</taxon>
        <taxon>Bivalvia</taxon>
        <taxon>Autobranchia</taxon>
        <taxon>Pteriomorphia</taxon>
        <taxon>Ostreida</taxon>
        <taxon>Ostreoidea</taxon>
        <taxon>Ostreidae</taxon>
        <taxon>Magallana</taxon>
    </lineage>
</organism>
<feature type="compositionally biased region" description="Basic and acidic residues" evidence="1">
    <location>
        <begin position="14"/>
        <end position="32"/>
    </location>
</feature>
<evidence type="ECO:0000256" key="1">
    <source>
        <dbReference type="SAM" id="MobiDB-lite"/>
    </source>
</evidence>
<dbReference type="AlphaFoldDB" id="K1R4T9"/>
<protein>
    <submittedName>
        <fullName evidence="2">Uncharacterized protein</fullName>
    </submittedName>
</protein>
<feature type="compositionally biased region" description="Polar residues" evidence="1">
    <location>
        <begin position="353"/>
        <end position="366"/>
    </location>
</feature>
<feature type="region of interest" description="Disordered" evidence="1">
    <location>
        <begin position="55"/>
        <end position="90"/>
    </location>
</feature>
<name>K1R4T9_MAGGI</name>
<feature type="compositionally biased region" description="Basic and acidic residues" evidence="1">
    <location>
        <begin position="336"/>
        <end position="348"/>
    </location>
</feature>
<feature type="compositionally biased region" description="Polar residues" evidence="1">
    <location>
        <begin position="239"/>
        <end position="260"/>
    </location>
</feature>
<dbReference type="EMBL" id="JH817566">
    <property type="protein sequence ID" value="EKC36225.1"/>
    <property type="molecule type" value="Genomic_DNA"/>
</dbReference>
<feature type="region of interest" description="Disordered" evidence="1">
    <location>
        <begin position="239"/>
        <end position="366"/>
    </location>
</feature>
<proteinExistence type="predicted"/>
<sequence length="384" mass="43022">MKRKRSEMGFDTDEFQRPAKRPRLDNDNHQPEVDPLEMFAHTAFSYHTEYISREETDCGSTDTHADGQEKSHVIQPARETRPGPTDSQTSNYLQIQIGSKQETIEKSPLNLPAVETWFDSTDSKYLLSDQTATLEEGDETPSDTLDHLLSLINEYLYETTAVPSALSVLQKITEPVNDADLVRKAAGTDEYSRWPTTDGLHTLPQTASSASAMLTSVDGDGSRSLNVDYDLPSCSGSVIKSQSRTVQTTSTDSGLQSGSGSIRHKKGVPSRRSSKESESKTEAILERASRTHFSEEDTRKKKATRKRRFSRSKSPDNALERTQYKKTKCGTSSCEGKMEKAKDSERSRHAQFVKNQGTSQVPQRQPPYTSLIANWKQQLNEWCN</sequence>
<dbReference type="HOGENOM" id="CLU_720130_0_0_1"/>